<dbReference type="PANTHER" id="PTHR10328:SF15">
    <property type="entry name" value="BHLH TRANSCRIPTION FACTOR"/>
    <property type="match status" value="1"/>
</dbReference>
<reference evidence="5" key="1">
    <citation type="journal article" date="2020" name="Stud. Mycol.">
        <title>101 Dothideomycetes genomes: a test case for predicting lifestyles and emergence of pathogens.</title>
        <authorList>
            <person name="Haridas S."/>
            <person name="Albert R."/>
            <person name="Binder M."/>
            <person name="Bloem J."/>
            <person name="Labutti K."/>
            <person name="Salamov A."/>
            <person name="Andreopoulos B."/>
            <person name="Baker S."/>
            <person name="Barry K."/>
            <person name="Bills G."/>
            <person name="Bluhm B."/>
            <person name="Cannon C."/>
            <person name="Castanera R."/>
            <person name="Culley D."/>
            <person name="Daum C."/>
            <person name="Ezra D."/>
            <person name="Gonzalez J."/>
            <person name="Henrissat B."/>
            <person name="Kuo A."/>
            <person name="Liang C."/>
            <person name="Lipzen A."/>
            <person name="Lutzoni F."/>
            <person name="Magnuson J."/>
            <person name="Mondo S."/>
            <person name="Nolan M."/>
            <person name="Ohm R."/>
            <person name="Pangilinan J."/>
            <person name="Park H.-J."/>
            <person name="Ramirez L."/>
            <person name="Alfaro M."/>
            <person name="Sun H."/>
            <person name="Tritt A."/>
            <person name="Yoshinaga Y."/>
            <person name="Zwiers L.-H."/>
            <person name="Turgeon B."/>
            <person name="Goodwin S."/>
            <person name="Spatafora J."/>
            <person name="Crous P."/>
            <person name="Grigoriev I."/>
        </authorList>
    </citation>
    <scope>NUCLEOTIDE SEQUENCE</scope>
    <source>
        <strain evidence="5">ATCC 36951</strain>
    </source>
</reference>
<name>A0A6A6CZE2_ZASCE</name>
<evidence type="ECO:0000256" key="3">
    <source>
        <dbReference type="SAM" id="MobiDB-lite"/>
    </source>
</evidence>
<feature type="region of interest" description="Disordered" evidence="3">
    <location>
        <begin position="258"/>
        <end position="343"/>
    </location>
</feature>
<feature type="compositionally biased region" description="Polar residues" evidence="3">
    <location>
        <begin position="34"/>
        <end position="65"/>
    </location>
</feature>
<organism evidence="5 6">
    <name type="scientific">Zasmidium cellare ATCC 36951</name>
    <dbReference type="NCBI Taxonomy" id="1080233"/>
    <lineage>
        <taxon>Eukaryota</taxon>
        <taxon>Fungi</taxon>
        <taxon>Dikarya</taxon>
        <taxon>Ascomycota</taxon>
        <taxon>Pezizomycotina</taxon>
        <taxon>Dothideomycetes</taxon>
        <taxon>Dothideomycetidae</taxon>
        <taxon>Mycosphaerellales</taxon>
        <taxon>Mycosphaerellaceae</taxon>
        <taxon>Zasmidium</taxon>
    </lineage>
</organism>
<dbReference type="SMART" id="SM00353">
    <property type="entry name" value="HLH"/>
    <property type="match status" value="1"/>
</dbReference>
<dbReference type="GO" id="GO:0090575">
    <property type="term" value="C:RNA polymerase II transcription regulator complex"/>
    <property type="evidence" value="ECO:0007669"/>
    <property type="project" value="TreeGrafter"/>
</dbReference>
<dbReference type="GO" id="GO:0003677">
    <property type="term" value="F:DNA binding"/>
    <property type="evidence" value="ECO:0007669"/>
    <property type="project" value="UniProtKB-KW"/>
</dbReference>
<evidence type="ECO:0000256" key="1">
    <source>
        <dbReference type="ARBA" id="ARBA00023125"/>
    </source>
</evidence>
<dbReference type="Pfam" id="PF00010">
    <property type="entry name" value="HLH"/>
    <property type="match status" value="1"/>
</dbReference>
<accession>A0A6A6CZE2</accession>
<keyword evidence="2" id="KW-0539">Nucleus</keyword>
<evidence type="ECO:0000313" key="5">
    <source>
        <dbReference type="EMBL" id="KAF2172524.1"/>
    </source>
</evidence>
<dbReference type="PANTHER" id="PTHR10328">
    <property type="entry name" value="PROTEIN MAX MYC-ASSOCIATED FACTOR X"/>
    <property type="match status" value="1"/>
</dbReference>
<dbReference type="RefSeq" id="XP_033673413.1">
    <property type="nucleotide sequence ID" value="XM_033811479.1"/>
</dbReference>
<feature type="compositionally biased region" description="Low complexity" evidence="3">
    <location>
        <begin position="451"/>
        <end position="461"/>
    </location>
</feature>
<sequence>MASHPTAQQQQQQAHLPSISSLTNGLPPSAPISPDQQSATDSTRDSGTWPQPHNSKHNSANSGLQVHTLLNPDDSPSRHSVPSTPQSARVPNSAQSAGSALPSINQGFQDGSNRDSYNSLGRELNRDSSYSASSYNRDSLGRELNRDSRDLAPQLDSRRSSVDSRMHQGLNNLYINGPASPYESANTSQVSLAASLRRPNGQTPLSPLSSRAGPRQNQAPRIAPPIMPVGRGPGVPDPTAAKPTQGFAWAFPDSAIPEEERRGSDSGESSLDQGISRQNSFAASSVRSSIFSTDSQMPTGQRRFDEDSATTHHHTMQHRTIQSLQNEGLPAQGVGNYSRTPELRVSHKLAERKRRSEMKDLFEELNKAVPSNGGTKASKWEILTKAIEYIRSTQLNERNLHSEVQRLQRDSDYGREAHKENEMLKTEVQVMHQHLRRLDPQAPHVYGHFTSQLSQQQSQSQTNGASGISLPPLNPGQSNGQGPAPFGQVPAAGAMTGVEYGYGR</sequence>
<keyword evidence="6" id="KW-1185">Reference proteome</keyword>
<dbReference type="GO" id="GO:0045944">
    <property type="term" value="P:positive regulation of transcription by RNA polymerase II"/>
    <property type="evidence" value="ECO:0007669"/>
    <property type="project" value="TreeGrafter"/>
</dbReference>
<dbReference type="GO" id="GO:0003700">
    <property type="term" value="F:DNA-binding transcription factor activity"/>
    <property type="evidence" value="ECO:0007669"/>
    <property type="project" value="TreeGrafter"/>
</dbReference>
<keyword evidence="1" id="KW-0238">DNA-binding</keyword>
<dbReference type="GeneID" id="54564751"/>
<dbReference type="PROSITE" id="PS50888">
    <property type="entry name" value="BHLH"/>
    <property type="match status" value="1"/>
</dbReference>
<evidence type="ECO:0000259" key="4">
    <source>
        <dbReference type="PROSITE" id="PS50888"/>
    </source>
</evidence>
<dbReference type="AlphaFoldDB" id="A0A6A6CZE2"/>
<dbReference type="Gene3D" id="4.10.280.10">
    <property type="entry name" value="Helix-loop-helix DNA-binding domain"/>
    <property type="match status" value="1"/>
</dbReference>
<dbReference type="EMBL" id="ML993581">
    <property type="protein sequence ID" value="KAF2172524.1"/>
    <property type="molecule type" value="Genomic_DNA"/>
</dbReference>
<dbReference type="InterPro" id="IPR036638">
    <property type="entry name" value="HLH_DNA-bd_sf"/>
</dbReference>
<proteinExistence type="predicted"/>
<feature type="region of interest" description="Disordered" evidence="3">
    <location>
        <begin position="1"/>
        <end position="164"/>
    </location>
</feature>
<feature type="compositionally biased region" description="Basic and acidic residues" evidence="3">
    <location>
        <begin position="139"/>
        <end position="164"/>
    </location>
</feature>
<feature type="compositionally biased region" description="Low complexity" evidence="3">
    <location>
        <begin position="127"/>
        <end position="138"/>
    </location>
</feature>
<dbReference type="InterPro" id="IPR011598">
    <property type="entry name" value="bHLH_dom"/>
</dbReference>
<feature type="region of interest" description="Disordered" evidence="3">
    <location>
        <begin position="451"/>
        <end position="491"/>
    </location>
</feature>
<feature type="compositionally biased region" description="Polar residues" evidence="3">
    <location>
        <begin position="200"/>
        <end position="219"/>
    </location>
</feature>
<feature type="domain" description="BHLH" evidence="4">
    <location>
        <begin position="342"/>
        <end position="393"/>
    </location>
</feature>
<feature type="compositionally biased region" description="Polar residues" evidence="3">
    <location>
        <begin position="271"/>
        <end position="299"/>
    </location>
</feature>
<dbReference type="SUPFAM" id="SSF47459">
    <property type="entry name" value="HLH, helix-loop-helix DNA-binding domain"/>
    <property type="match status" value="1"/>
</dbReference>
<dbReference type="GO" id="GO:0046983">
    <property type="term" value="F:protein dimerization activity"/>
    <property type="evidence" value="ECO:0007669"/>
    <property type="project" value="InterPro"/>
</dbReference>
<feature type="compositionally biased region" description="Polar residues" evidence="3">
    <location>
        <begin position="14"/>
        <end position="26"/>
    </location>
</feature>
<gene>
    <name evidence="5" type="ORF">M409DRAFT_50208</name>
</gene>
<dbReference type="Proteomes" id="UP000799537">
    <property type="component" value="Unassembled WGS sequence"/>
</dbReference>
<evidence type="ECO:0000256" key="2">
    <source>
        <dbReference type="ARBA" id="ARBA00023242"/>
    </source>
</evidence>
<protein>
    <recommendedName>
        <fullName evidence="4">BHLH domain-containing protein</fullName>
    </recommendedName>
</protein>
<feature type="compositionally biased region" description="Polar residues" evidence="3">
    <location>
        <begin position="78"/>
        <end position="119"/>
    </location>
</feature>
<dbReference type="OrthoDB" id="8964853at2759"/>
<evidence type="ECO:0000313" key="6">
    <source>
        <dbReference type="Proteomes" id="UP000799537"/>
    </source>
</evidence>
<feature type="region of interest" description="Disordered" evidence="3">
    <location>
        <begin position="198"/>
        <end position="245"/>
    </location>
</feature>